<dbReference type="GO" id="GO:0016747">
    <property type="term" value="F:acyltransferase activity, transferring groups other than amino-acyl groups"/>
    <property type="evidence" value="ECO:0007669"/>
    <property type="project" value="InterPro"/>
</dbReference>
<dbReference type="OrthoDB" id="4072826at2759"/>
<name>A0A507BKB3_9PEZI</name>
<dbReference type="AlphaFoldDB" id="A0A507BKB3"/>
<dbReference type="Proteomes" id="UP000319257">
    <property type="component" value="Unassembled WGS sequence"/>
</dbReference>
<organism evidence="2 3">
    <name type="scientific">Thyridium curvatum</name>
    <dbReference type="NCBI Taxonomy" id="1093900"/>
    <lineage>
        <taxon>Eukaryota</taxon>
        <taxon>Fungi</taxon>
        <taxon>Dikarya</taxon>
        <taxon>Ascomycota</taxon>
        <taxon>Pezizomycotina</taxon>
        <taxon>Sordariomycetes</taxon>
        <taxon>Sordariomycetidae</taxon>
        <taxon>Thyridiales</taxon>
        <taxon>Thyridiaceae</taxon>
        <taxon>Thyridium</taxon>
    </lineage>
</organism>
<evidence type="ECO:0000313" key="2">
    <source>
        <dbReference type="EMBL" id="TPX17148.1"/>
    </source>
</evidence>
<dbReference type="InterPro" id="IPR051531">
    <property type="entry name" value="N-acetyltransferase"/>
</dbReference>
<dbReference type="InterPro" id="IPR016181">
    <property type="entry name" value="Acyl_CoA_acyltransferase"/>
</dbReference>
<feature type="domain" description="N-acetyltransferase" evidence="1">
    <location>
        <begin position="38"/>
        <end position="198"/>
    </location>
</feature>
<proteinExistence type="predicted"/>
<dbReference type="GeneID" id="41970713"/>
<dbReference type="InterPro" id="IPR000182">
    <property type="entry name" value="GNAT_dom"/>
</dbReference>
<dbReference type="PROSITE" id="PS51186">
    <property type="entry name" value="GNAT"/>
    <property type="match status" value="1"/>
</dbReference>
<sequence>MALPTSLENEPWVIVKTTLPAMPLPPNSGRKVIHTARLTLKPCSQDDLAELFELRSQPEVMVWTAAGRPDKSQDESQAKLSLFIPPNDVKTFNYSIFWRETGQFIGMGGCHMFQGEFGWPEIGYMLRKEFWGRGLATEFIRAYLDSYESLPREEAELKVMKCSIPEGQGESGAKVDELLTGVVEGNNDRSFNVVRKADFEIFVHYLEPSDDGEPVVLAGVRRFVKAKA</sequence>
<dbReference type="EMBL" id="SKBQ01000014">
    <property type="protein sequence ID" value="TPX17148.1"/>
    <property type="molecule type" value="Genomic_DNA"/>
</dbReference>
<dbReference type="PANTHER" id="PTHR43792:SF1">
    <property type="entry name" value="N-ACETYLTRANSFERASE DOMAIN-CONTAINING PROTEIN"/>
    <property type="match status" value="1"/>
</dbReference>
<reference evidence="2 3" key="1">
    <citation type="submission" date="2019-06" db="EMBL/GenBank/DDBJ databases">
        <title>Draft genome sequence of the filamentous fungus Phialemoniopsis curvata isolated from diesel fuel.</title>
        <authorList>
            <person name="Varaljay V.A."/>
            <person name="Lyon W.J."/>
            <person name="Crouch A.L."/>
            <person name="Drake C.E."/>
            <person name="Hollomon J.M."/>
            <person name="Nadeau L.J."/>
            <person name="Nunn H.S."/>
            <person name="Stevenson B.S."/>
            <person name="Bojanowski C.L."/>
            <person name="Crookes-Goodson W.J."/>
        </authorList>
    </citation>
    <scope>NUCLEOTIDE SEQUENCE [LARGE SCALE GENOMIC DNA]</scope>
    <source>
        <strain evidence="2 3">D216</strain>
    </source>
</reference>
<accession>A0A507BKB3</accession>
<gene>
    <name evidence="2" type="ORF">E0L32_003266</name>
</gene>
<dbReference type="SUPFAM" id="SSF55729">
    <property type="entry name" value="Acyl-CoA N-acyltransferases (Nat)"/>
    <property type="match status" value="1"/>
</dbReference>
<protein>
    <recommendedName>
        <fullName evidence="1">N-acetyltransferase domain-containing protein</fullName>
    </recommendedName>
</protein>
<evidence type="ECO:0000259" key="1">
    <source>
        <dbReference type="PROSITE" id="PS51186"/>
    </source>
</evidence>
<keyword evidence="3" id="KW-1185">Reference proteome</keyword>
<evidence type="ECO:0000313" key="3">
    <source>
        <dbReference type="Proteomes" id="UP000319257"/>
    </source>
</evidence>
<dbReference type="InParanoid" id="A0A507BKB3"/>
<comment type="caution">
    <text evidence="2">The sequence shown here is derived from an EMBL/GenBank/DDBJ whole genome shotgun (WGS) entry which is preliminary data.</text>
</comment>
<dbReference type="RefSeq" id="XP_030998859.1">
    <property type="nucleotide sequence ID" value="XM_031137547.1"/>
</dbReference>
<dbReference type="Pfam" id="PF13302">
    <property type="entry name" value="Acetyltransf_3"/>
    <property type="match status" value="1"/>
</dbReference>
<dbReference type="Gene3D" id="3.40.630.30">
    <property type="match status" value="1"/>
</dbReference>
<dbReference type="PANTHER" id="PTHR43792">
    <property type="entry name" value="GNAT FAMILY, PUTATIVE (AFU_ORTHOLOGUE AFUA_3G00765)-RELATED-RELATED"/>
    <property type="match status" value="1"/>
</dbReference>